<accession>A0ABT1CB55</accession>
<evidence type="ECO:0000256" key="1">
    <source>
        <dbReference type="SAM" id="MobiDB-lite"/>
    </source>
</evidence>
<gene>
    <name evidence="2" type="ORF">NGM99_19845</name>
</gene>
<reference evidence="2 3" key="1">
    <citation type="submission" date="2022-06" db="EMBL/GenBank/DDBJ databases">
        <title>Mesorhizobium sp. strain RP14 Genome sequencing and assembly.</title>
        <authorList>
            <person name="Kim I."/>
        </authorList>
    </citation>
    <scope>NUCLEOTIDE SEQUENCE [LARGE SCALE GENOMIC DNA]</scope>
    <source>
        <strain evidence="3">RP14(2022)</strain>
    </source>
</reference>
<sequence length="247" mass="26430">MEEILASIRRIIEDSDTVQRADKAELAEAKPVNSEPDEAKLVEVQAARSEPEAAADDVDAFRAELGAGQAVEAVSTDQQAVDEVTETAAAVLPEELVAETPEASFVEQAEPLSTETDASATPQPPISEPVPHTSEEESEPMSQTAPQQPGSFFDQGASRSAGNESRASSESSASSLVSSQTGSQVAAAFSDLSVATEARGRRTFDDIAEEMLRPMLRDWLDNNLPHLVERLVREEIERIARGGSSPR</sequence>
<dbReference type="InterPro" id="IPR019632">
    <property type="entry name" value="DUF2497"/>
</dbReference>
<feature type="compositionally biased region" description="Low complexity" evidence="1">
    <location>
        <begin position="157"/>
        <end position="185"/>
    </location>
</feature>
<name>A0ABT1CB55_9HYPH</name>
<feature type="compositionally biased region" description="Polar residues" evidence="1">
    <location>
        <begin position="111"/>
        <end position="121"/>
    </location>
</feature>
<evidence type="ECO:0000313" key="2">
    <source>
        <dbReference type="EMBL" id="MCO6052044.1"/>
    </source>
</evidence>
<dbReference type="RefSeq" id="WP_252822200.1">
    <property type="nucleotide sequence ID" value="NZ_JAMXQS010000010.1"/>
</dbReference>
<feature type="compositionally biased region" description="Polar residues" evidence="1">
    <location>
        <begin position="140"/>
        <end position="150"/>
    </location>
</feature>
<dbReference type="Proteomes" id="UP001205906">
    <property type="component" value="Unassembled WGS sequence"/>
</dbReference>
<feature type="region of interest" description="Disordered" evidence="1">
    <location>
        <begin position="92"/>
        <end position="191"/>
    </location>
</feature>
<dbReference type="EMBL" id="JAMXQS010000010">
    <property type="protein sequence ID" value="MCO6052044.1"/>
    <property type="molecule type" value="Genomic_DNA"/>
</dbReference>
<evidence type="ECO:0000313" key="3">
    <source>
        <dbReference type="Proteomes" id="UP001205906"/>
    </source>
</evidence>
<comment type="caution">
    <text evidence="2">The sequence shown here is derived from an EMBL/GenBank/DDBJ whole genome shotgun (WGS) entry which is preliminary data.</text>
</comment>
<proteinExistence type="predicted"/>
<protein>
    <submittedName>
        <fullName evidence="2">DUF2497 domain-containing protein</fullName>
    </submittedName>
</protein>
<organism evidence="2 3">
    <name type="scientific">Mesorhizobium liriopis</name>
    <dbReference type="NCBI Taxonomy" id="2953882"/>
    <lineage>
        <taxon>Bacteria</taxon>
        <taxon>Pseudomonadati</taxon>
        <taxon>Pseudomonadota</taxon>
        <taxon>Alphaproteobacteria</taxon>
        <taxon>Hyphomicrobiales</taxon>
        <taxon>Phyllobacteriaceae</taxon>
        <taxon>Mesorhizobium</taxon>
    </lineage>
</organism>
<dbReference type="Pfam" id="PF10691">
    <property type="entry name" value="DUF2497"/>
    <property type="match status" value="1"/>
</dbReference>
<keyword evidence="3" id="KW-1185">Reference proteome</keyword>